<sequence length="201" mass="22987">MERKVSEAEMERLFIALKLPFALCVKLEKERSVLSGKLNFAKWTHSEDYHITLQFLGDTPKRSIPGLLEALKEIPAACSPFHLRLTEWGTFGRPESPKVLWAGVSGETDKLKDLQKRVISVTRPLGFIPEARAFKPHLTLARKYRNELPFSLEKLALLRTEEASGEGESDIADWTVDGFVVYATRMHAIPMYEMIEKFTFF</sequence>
<dbReference type="KEGG" id="pgm:PGRAT_05770"/>
<feature type="short sequence motif" description="HXTX 1" evidence="2">
    <location>
        <begin position="50"/>
        <end position="53"/>
    </location>
</feature>
<accession>A0A089M1W9</accession>
<comment type="function">
    <text evidence="2">Hydrolyzes RNA 2',3'-cyclic phosphodiester to an RNA 2'-phosphomonoester.</text>
</comment>
<organism evidence="3 4">
    <name type="scientific">Paenibacillus graminis</name>
    <dbReference type="NCBI Taxonomy" id="189425"/>
    <lineage>
        <taxon>Bacteria</taxon>
        <taxon>Bacillati</taxon>
        <taxon>Bacillota</taxon>
        <taxon>Bacilli</taxon>
        <taxon>Bacillales</taxon>
        <taxon>Paenibacillaceae</taxon>
        <taxon>Paenibacillus</taxon>
    </lineage>
</organism>
<dbReference type="InterPro" id="IPR004175">
    <property type="entry name" value="RNA_CPDase"/>
</dbReference>
<name>A0A089M1W9_9BACL</name>
<feature type="active site" description="Proton donor" evidence="2">
    <location>
        <position position="50"/>
    </location>
</feature>
<dbReference type="OrthoDB" id="9789350at2"/>
<dbReference type="GO" id="GO:0008664">
    <property type="term" value="F:RNA 2',3'-cyclic 3'-phosphodiesterase activity"/>
    <property type="evidence" value="ECO:0007669"/>
    <property type="project" value="UniProtKB-EC"/>
</dbReference>
<protein>
    <recommendedName>
        <fullName evidence="2">RNA 2',3'-cyclic phosphodiesterase</fullName>
        <shortName evidence="2">RNA 2',3'-CPDase</shortName>
        <ecNumber evidence="2">3.1.4.58</ecNumber>
    </recommendedName>
</protein>
<dbReference type="HAMAP" id="MF_01940">
    <property type="entry name" value="RNA_CPDase"/>
    <property type="match status" value="1"/>
</dbReference>
<dbReference type="Gene3D" id="3.90.1140.10">
    <property type="entry name" value="Cyclic phosphodiesterase"/>
    <property type="match status" value="1"/>
</dbReference>
<comment type="catalytic activity">
    <reaction evidence="2">
        <text>a 3'-end 2',3'-cyclophospho-ribonucleotide-RNA + H2O = a 3'-end 2'-phospho-ribonucleotide-RNA + H(+)</text>
        <dbReference type="Rhea" id="RHEA:11828"/>
        <dbReference type="Rhea" id="RHEA-COMP:10464"/>
        <dbReference type="Rhea" id="RHEA-COMP:17353"/>
        <dbReference type="ChEBI" id="CHEBI:15377"/>
        <dbReference type="ChEBI" id="CHEBI:15378"/>
        <dbReference type="ChEBI" id="CHEBI:83064"/>
        <dbReference type="ChEBI" id="CHEBI:173113"/>
        <dbReference type="EC" id="3.1.4.58"/>
    </reaction>
</comment>
<keyword evidence="4" id="KW-1185">Reference proteome</keyword>
<dbReference type="RefSeq" id="WP_036707190.1">
    <property type="nucleotide sequence ID" value="NZ_CP009287.1"/>
</dbReference>
<evidence type="ECO:0000313" key="3">
    <source>
        <dbReference type="EMBL" id="AIQ67197.1"/>
    </source>
</evidence>
<dbReference type="STRING" id="189425.PGRAT_05770"/>
<proteinExistence type="inferred from homology"/>
<dbReference type="eggNOG" id="COG1514">
    <property type="taxonomic scope" value="Bacteria"/>
</dbReference>
<dbReference type="Pfam" id="PF13563">
    <property type="entry name" value="2_5_RNA_ligase2"/>
    <property type="match status" value="1"/>
</dbReference>
<evidence type="ECO:0000256" key="2">
    <source>
        <dbReference type="HAMAP-Rule" id="MF_01940"/>
    </source>
</evidence>
<dbReference type="HOGENOM" id="CLU_081251_3_1_9"/>
<dbReference type="InterPro" id="IPR009097">
    <property type="entry name" value="Cyclic_Pdiesterase"/>
</dbReference>
<dbReference type="SUPFAM" id="SSF55144">
    <property type="entry name" value="LigT-like"/>
    <property type="match status" value="1"/>
</dbReference>
<dbReference type="Proteomes" id="UP000029500">
    <property type="component" value="Chromosome"/>
</dbReference>
<dbReference type="EC" id="3.1.4.58" evidence="2"/>
<gene>
    <name evidence="3" type="ORF">PGRAT_05770</name>
</gene>
<feature type="short sequence motif" description="HXTX 2" evidence="2">
    <location>
        <begin position="137"/>
        <end position="140"/>
    </location>
</feature>
<evidence type="ECO:0000313" key="4">
    <source>
        <dbReference type="Proteomes" id="UP000029500"/>
    </source>
</evidence>
<dbReference type="EMBL" id="CP009287">
    <property type="protein sequence ID" value="AIQ67197.1"/>
    <property type="molecule type" value="Genomic_DNA"/>
</dbReference>
<dbReference type="NCBIfam" id="TIGR02258">
    <property type="entry name" value="2_5_ligase"/>
    <property type="match status" value="1"/>
</dbReference>
<dbReference type="PANTHER" id="PTHR35561:SF1">
    <property type="entry name" value="RNA 2',3'-CYCLIC PHOSPHODIESTERASE"/>
    <property type="match status" value="1"/>
</dbReference>
<dbReference type="PANTHER" id="PTHR35561">
    <property type="entry name" value="RNA 2',3'-CYCLIC PHOSPHODIESTERASE"/>
    <property type="match status" value="1"/>
</dbReference>
<evidence type="ECO:0000256" key="1">
    <source>
        <dbReference type="ARBA" id="ARBA00022801"/>
    </source>
</evidence>
<reference evidence="3 4" key="1">
    <citation type="submission" date="2014-08" db="EMBL/GenBank/DDBJ databases">
        <title>Comparative genomics of the Paenibacillus odorifer group.</title>
        <authorList>
            <person name="den Bakker H.C."/>
            <person name="Tsai Y.-C."/>
            <person name="Martin N."/>
            <person name="Korlach J."/>
            <person name="Wiedmann M."/>
        </authorList>
    </citation>
    <scope>NUCLEOTIDE SEQUENCE [LARGE SCALE GENOMIC DNA]</scope>
    <source>
        <strain evidence="3 4">DSM 15220</strain>
    </source>
</reference>
<feature type="active site" description="Proton acceptor" evidence="2">
    <location>
        <position position="137"/>
    </location>
</feature>
<dbReference type="AlphaFoldDB" id="A0A089M1W9"/>
<dbReference type="GO" id="GO:0004113">
    <property type="term" value="F:2',3'-cyclic-nucleotide 3'-phosphodiesterase activity"/>
    <property type="evidence" value="ECO:0007669"/>
    <property type="project" value="InterPro"/>
</dbReference>
<comment type="similarity">
    <text evidence="2">Belongs to the 2H phosphoesterase superfamily. ThpR family.</text>
</comment>
<keyword evidence="1 2" id="KW-0378">Hydrolase</keyword>